<keyword evidence="1" id="KW-0233">DNA recombination</keyword>
<dbReference type="InterPro" id="IPR013762">
    <property type="entry name" value="Integrase-like_cat_sf"/>
</dbReference>
<dbReference type="GO" id="GO:0003677">
    <property type="term" value="F:DNA binding"/>
    <property type="evidence" value="ECO:0007669"/>
    <property type="project" value="InterPro"/>
</dbReference>
<dbReference type="EMBL" id="QJJY01000062">
    <property type="protein sequence ID" value="PXX21094.1"/>
    <property type="molecule type" value="Genomic_DNA"/>
</dbReference>
<dbReference type="Proteomes" id="UP000247755">
    <property type="component" value="Unassembled WGS sequence"/>
</dbReference>
<organism evidence="3 4">
    <name type="scientific">Burkholderia pyrrocinia</name>
    <name type="common">Pseudomonas pyrrocinia</name>
    <dbReference type="NCBI Taxonomy" id="60550"/>
    <lineage>
        <taxon>Bacteria</taxon>
        <taxon>Pseudomonadati</taxon>
        <taxon>Pseudomonadota</taxon>
        <taxon>Betaproteobacteria</taxon>
        <taxon>Burkholderiales</taxon>
        <taxon>Burkholderiaceae</taxon>
        <taxon>Burkholderia</taxon>
        <taxon>Burkholderia cepacia complex</taxon>
    </lineage>
</organism>
<feature type="domain" description="Tyr recombinase" evidence="2">
    <location>
        <begin position="157"/>
        <end position="381"/>
    </location>
</feature>
<evidence type="ECO:0000313" key="4">
    <source>
        <dbReference type="Proteomes" id="UP000247755"/>
    </source>
</evidence>
<dbReference type="PROSITE" id="PS51898">
    <property type="entry name" value="TYR_RECOMBINASE"/>
    <property type="match status" value="1"/>
</dbReference>
<evidence type="ECO:0000313" key="3">
    <source>
        <dbReference type="EMBL" id="PXX21094.1"/>
    </source>
</evidence>
<sequence>MRNGIDRESIHVARISGIATDWVSMIERWEATSTLTASSRRHLRDMVLKAGRWLTASHPEIIRADQWTRELAAEYVGAVERMHVGDYVWRTAAVARKLGKPITARSKNAFLGAMRCFFADLQEWEWIPRRFDPFRAFATPRSTKALIGPAPRTIADDLWAKLLWAGLNLKLDDLPGHGGNARGRRHPTGSIRRAGGYYPLEMLQALSIVWLFAGLRSDEIVRLRVGCVREEPSIAQQSTQCRMLDVLVHKTGTAFSKPIDRVVGEAIAAWERVRPVQPAALDVKTGEQVDFLFSYRARAIPRAYLNRYLIPLLCRKAGIPCADARGQISSHRARSTIASQLFNAREPMNLFELQAWLGHRSPATTQHYVAFTPTQLARAYSEAQYFQRNLRMMDVLIDRQVIDDGCTDQPWRYYDLGHGLCSYEFFDQCPHRMACARCDFYVPKDSSRADLLSSKTGMIHMLQEIPLTDDERAAIEGDQEAVDRLLRHLDGIPTPDRLTSPNRKRQM</sequence>
<name>A0A318HRI1_BURPY</name>
<evidence type="ECO:0000256" key="1">
    <source>
        <dbReference type="ARBA" id="ARBA00023172"/>
    </source>
</evidence>
<dbReference type="InterPro" id="IPR011010">
    <property type="entry name" value="DNA_brk_join_enz"/>
</dbReference>
<evidence type="ECO:0000259" key="2">
    <source>
        <dbReference type="PROSITE" id="PS51898"/>
    </source>
</evidence>
<dbReference type="InterPro" id="IPR002104">
    <property type="entry name" value="Integrase_catalytic"/>
</dbReference>
<dbReference type="Pfam" id="PF00589">
    <property type="entry name" value="Phage_integrase"/>
    <property type="match status" value="1"/>
</dbReference>
<proteinExistence type="predicted"/>
<protein>
    <submittedName>
        <fullName evidence="3">Site-specific recombinase XerD</fullName>
    </submittedName>
</protein>
<dbReference type="GO" id="GO:0006310">
    <property type="term" value="P:DNA recombination"/>
    <property type="evidence" value="ECO:0007669"/>
    <property type="project" value="UniProtKB-KW"/>
</dbReference>
<comment type="caution">
    <text evidence="3">The sequence shown here is derived from an EMBL/GenBank/DDBJ whole genome shotgun (WGS) entry which is preliminary data.</text>
</comment>
<dbReference type="Gene3D" id="1.10.443.10">
    <property type="entry name" value="Intergrase catalytic core"/>
    <property type="match status" value="1"/>
</dbReference>
<dbReference type="AlphaFoldDB" id="A0A318HRI1"/>
<dbReference type="SUPFAM" id="SSF56349">
    <property type="entry name" value="DNA breaking-rejoining enzymes"/>
    <property type="match status" value="1"/>
</dbReference>
<gene>
    <name evidence="3" type="ORF">NA66_10625</name>
</gene>
<reference evidence="3 4" key="1">
    <citation type="submission" date="2018-05" db="EMBL/GenBank/DDBJ databases">
        <title>Comparative genomics of bacterial root endophytes of switchgrass collected from native prairies over two seasons.</title>
        <authorList>
            <person name="Tang Y."/>
        </authorList>
    </citation>
    <scope>NUCLEOTIDE SEQUENCE [LARGE SCALE GENOMIC DNA]</scope>
    <source>
        <strain evidence="3 4">NFIX32</strain>
    </source>
</reference>
<accession>A0A318HRI1</accession>
<dbReference type="GO" id="GO:0015074">
    <property type="term" value="P:DNA integration"/>
    <property type="evidence" value="ECO:0007669"/>
    <property type="project" value="InterPro"/>
</dbReference>